<comment type="caution">
    <text evidence="3">The sequence shown here is derived from an EMBL/GenBank/DDBJ whole genome shotgun (WGS) entry which is preliminary data.</text>
</comment>
<proteinExistence type="predicted"/>
<name>A0AA88VJM6_9ASTE</name>
<evidence type="ECO:0000313" key="4">
    <source>
        <dbReference type="Proteomes" id="UP001188597"/>
    </source>
</evidence>
<keyword evidence="1" id="KW-0472">Membrane</keyword>
<organism evidence="3 4">
    <name type="scientific">Escallonia herrerae</name>
    <dbReference type="NCBI Taxonomy" id="1293975"/>
    <lineage>
        <taxon>Eukaryota</taxon>
        <taxon>Viridiplantae</taxon>
        <taxon>Streptophyta</taxon>
        <taxon>Embryophyta</taxon>
        <taxon>Tracheophyta</taxon>
        <taxon>Spermatophyta</taxon>
        <taxon>Magnoliopsida</taxon>
        <taxon>eudicotyledons</taxon>
        <taxon>Gunneridae</taxon>
        <taxon>Pentapetalae</taxon>
        <taxon>asterids</taxon>
        <taxon>campanulids</taxon>
        <taxon>Escalloniales</taxon>
        <taxon>Escalloniaceae</taxon>
        <taxon>Escallonia</taxon>
    </lineage>
</organism>
<keyword evidence="1" id="KW-0812">Transmembrane</keyword>
<dbReference type="Gene3D" id="2.120.10.30">
    <property type="entry name" value="TolB, C-terminal domain"/>
    <property type="match status" value="1"/>
</dbReference>
<sequence>MPSSRTTMSSITASLVFVTIFTTLLCPSSSFASKPHVINFRSPNLYPESLTWDSSAQHFVVGSLRHRTVLSVSDAAVVDTLISDPLLPPNSSLLGLALDQPRRRLLAAVHSPPSPYSSSSALAAYDLPSRRRLFLTPLHEPSATDSSAGANDVAVDFSGNAYVTNSAGNLIWKVNLDGEATILSRSPLFTANPVEGGTPYSSCGLNGIAYISKGYLLVVQSNTGKLFKVNADDGATRTVLLNKDLRAGDGIAVRRDGVVVVVSSRAAYFIKSESSWSDGAVYDETALDEKRFATSVTVGAEDRVYVLYGHVMEGMMGTSEREEFSIVEIESGKESEGEAVWVYVLLGLGLAYFLFWRFQMRQLVSNMNKKTA</sequence>
<dbReference type="AlphaFoldDB" id="A0AA88VJM6"/>
<evidence type="ECO:0008006" key="5">
    <source>
        <dbReference type="Google" id="ProtNLM"/>
    </source>
</evidence>
<dbReference type="GO" id="GO:0005783">
    <property type="term" value="C:endoplasmic reticulum"/>
    <property type="evidence" value="ECO:0007669"/>
    <property type="project" value="TreeGrafter"/>
</dbReference>
<feature type="signal peptide" evidence="2">
    <location>
        <begin position="1"/>
        <end position="32"/>
    </location>
</feature>
<dbReference type="PANTHER" id="PTHR31460">
    <property type="match status" value="1"/>
</dbReference>
<accession>A0AA88VJM6</accession>
<dbReference type="PANTHER" id="PTHR31460:SF3">
    <property type="entry name" value="MESOCENTIN"/>
    <property type="match status" value="1"/>
</dbReference>
<dbReference type="SUPFAM" id="SSF101898">
    <property type="entry name" value="NHL repeat"/>
    <property type="match status" value="1"/>
</dbReference>
<gene>
    <name evidence="3" type="ORF">RJ639_013744</name>
</gene>
<dbReference type="Proteomes" id="UP001188597">
    <property type="component" value="Unassembled WGS sequence"/>
</dbReference>
<keyword evidence="4" id="KW-1185">Reference proteome</keyword>
<evidence type="ECO:0000256" key="2">
    <source>
        <dbReference type="SAM" id="SignalP"/>
    </source>
</evidence>
<reference evidence="3" key="1">
    <citation type="submission" date="2022-12" db="EMBL/GenBank/DDBJ databases">
        <title>Draft genome assemblies for two species of Escallonia (Escalloniales).</title>
        <authorList>
            <person name="Chanderbali A."/>
            <person name="Dervinis C."/>
            <person name="Anghel I."/>
            <person name="Soltis D."/>
            <person name="Soltis P."/>
            <person name="Zapata F."/>
        </authorList>
    </citation>
    <scope>NUCLEOTIDE SEQUENCE</scope>
    <source>
        <strain evidence="3">UCBG64.0493</strain>
        <tissue evidence="3">Leaf</tissue>
    </source>
</reference>
<dbReference type="InterPro" id="IPR011042">
    <property type="entry name" value="6-blade_b-propeller_TolB-like"/>
</dbReference>
<dbReference type="FunFam" id="2.120.10.30:FF:000089">
    <property type="entry name" value="Calcium-dependent phosphotriesterase superfamily protein"/>
    <property type="match status" value="1"/>
</dbReference>
<evidence type="ECO:0000256" key="1">
    <source>
        <dbReference type="SAM" id="Phobius"/>
    </source>
</evidence>
<dbReference type="EMBL" id="JAVXUP010001658">
    <property type="protein sequence ID" value="KAK3009308.1"/>
    <property type="molecule type" value="Genomic_DNA"/>
</dbReference>
<evidence type="ECO:0000313" key="3">
    <source>
        <dbReference type="EMBL" id="KAK3009308.1"/>
    </source>
</evidence>
<keyword evidence="1" id="KW-1133">Transmembrane helix</keyword>
<feature type="transmembrane region" description="Helical" evidence="1">
    <location>
        <begin position="340"/>
        <end position="358"/>
    </location>
</feature>
<keyword evidence="2" id="KW-0732">Signal</keyword>
<dbReference type="InterPro" id="IPR053224">
    <property type="entry name" value="Sensory_adhesion_molecule"/>
</dbReference>
<feature type="chain" id="PRO_5041692691" description="SMP-30/Gluconolactonase/LRE-like region domain-containing protein" evidence="2">
    <location>
        <begin position="33"/>
        <end position="372"/>
    </location>
</feature>
<protein>
    <recommendedName>
        <fullName evidence="5">SMP-30/Gluconolactonase/LRE-like region domain-containing protein</fullName>
    </recommendedName>
</protein>